<dbReference type="GO" id="GO:0010494">
    <property type="term" value="C:cytoplasmic stress granule"/>
    <property type="evidence" value="ECO:0007669"/>
    <property type="project" value="TreeGrafter"/>
</dbReference>
<feature type="region of interest" description="Disordered" evidence="2">
    <location>
        <begin position="382"/>
        <end position="404"/>
    </location>
</feature>
<dbReference type="InterPro" id="IPR035979">
    <property type="entry name" value="RBD_domain_sf"/>
</dbReference>
<proteinExistence type="predicted"/>
<reference evidence="3 4" key="1">
    <citation type="submission" date="2016-04" db="EMBL/GenBank/DDBJ databases">
        <title>A degradative enzymes factory behind the ericoid mycorrhizal symbiosis.</title>
        <authorList>
            <consortium name="DOE Joint Genome Institute"/>
            <person name="Martino E."/>
            <person name="Morin E."/>
            <person name="Grelet G."/>
            <person name="Kuo A."/>
            <person name="Kohler A."/>
            <person name="Daghino S."/>
            <person name="Barry K."/>
            <person name="Choi C."/>
            <person name="Cichocki N."/>
            <person name="Clum A."/>
            <person name="Copeland A."/>
            <person name="Hainaut M."/>
            <person name="Haridas S."/>
            <person name="Labutti K."/>
            <person name="Lindquist E."/>
            <person name="Lipzen A."/>
            <person name="Khouja H.-R."/>
            <person name="Murat C."/>
            <person name="Ohm R."/>
            <person name="Olson A."/>
            <person name="Spatafora J."/>
            <person name="Veneault-Fourrey C."/>
            <person name="Henrissat B."/>
            <person name="Grigoriev I."/>
            <person name="Martin F."/>
            <person name="Perotto S."/>
        </authorList>
    </citation>
    <scope>NUCLEOTIDE SEQUENCE [LARGE SCALE GENOMIC DNA]</scope>
    <source>
        <strain evidence="3 4">F</strain>
    </source>
</reference>
<evidence type="ECO:0000256" key="2">
    <source>
        <dbReference type="SAM" id="MobiDB-lite"/>
    </source>
</evidence>
<dbReference type="Proteomes" id="UP000235786">
    <property type="component" value="Unassembled WGS sequence"/>
</dbReference>
<dbReference type="GO" id="GO:0000398">
    <property type="term" value="P:mRNA splicing, via spliceosome"/>
    <property type="evidence" value="ECO:0007669"/>
    <property type="project" value="TreeGrafter"/>
</dbReference>
<dbReference type="EMBL" id="KZ613942">
    <property type="protein sequence ID" value="PMD43611.1"/>
    <property type="molecule type" value="Genomic_DNA"/>
</dbReference>
<dbReference type="SUPFAM" id="SSF54928">
    <property type="entry name" value="RNA-binding domain, RBD"/>
    <property type="match status" value="1"/>
</dbReference>
<name>A0A2J6RYL7_HYAVF</name>
<dbReference type="GO" id="GO:0003729">
    <property type="term" value="F:mRNA binding"/>
    <property type="evidence" value="ECO:0007669"/>
    <property type="project" value="TreeGrafter"/>
</dbReference>
<sequence>MATSTVTLDKAYFETLLRRAQFHTGGVDFTTPVHVPTVTIPKADHDSLVTSAQQYANLRRNLYRGGIAEETLAILIKDDAPTNENGGTTAFSAVDETSDGGAFLQQQSTTNTQATGGQDYTFGRNSNYTPRSDLRPKDTNGFHTHSQMNDDFAFMPEGTDGFYDGGSGNNDSQPRFQRQQYEKFAKRTILLVNLPEGVTHADIVNVVRGGMLLDIYVRTHDRTASVSFLEEAAAHDFFRHVKRHDLYIRGKRAEIRWNDRQFILPGHVANKIAIGATRNLVIQNRSPKHTEDLIRDDLEHIHNLVVIKVSFSGQNAYISTNSVHNAMFARTCMMSRATYKGAKIEWDNDECAAPLERPVPARKENPPAKKKEAPLMNRFQLLNMDGTEDDSDDDEHDTSGISLPTAMASSTLGVLA</sequence>
<keyword evidence="1" id="KW-0694">RNA-binding</keyword>
<accession>A0A2J6RYL7</accession>
<dbReference type="CDD" id="cd12261">
    <property type="entry name" value="RRM1_3_MRN1"/>
    <property type="match status" value="1"/>
</dbReference>
<dbReference type="STRING" id="1149755.A0A2J6RYL7"/>
<dbReference type="PANTHER" id="PTHR14089">
    <property type="entry name" value="PRE-MRNA-SPLICING FACTOR RBM22"/>
    <property type="match status" value="1"/>
</dbReference>
<dbReference type="OrthoDB" id="2935572at2759"/>
<evidence type="ECO:0008006" key="5">
    <source>
        <dbReference type="Google" id="ProtNLM"/>
    </source>
</evidence>
<gene>
    <name evidence="3" type="ORF">L207DRAFT_631684</name>
</gene>
<feature type="compositionally biased region" description="Acidic residues" evidence="2">
    <location>
        <begin position="386"/>
        <end position="396"/>
    </location>
</feature>
<dbReference type="AlphaFoldDB" id="A0A2J6RYL7"/>
<dbReference type="PANTHER" id="PTHR14089:SF14">
    <property type="entry name" value="RRM DOMAIN-CONTAINING PROTEIN"/>
    <property type="match status" value="1"/>
</dbReference>
<evidence type="ECO:0000313" key="3">
    <source>
        <dbReference type="EMBL" id="PMD43611.1"/>
    </source>
</evidence>
<feature type="compositionally biased region" description="Polar residues" evidence="2">
    <location>
        <begin position="111"/>
        <end position="130"/>
    </location>
</feature>
<organism evidence="3 4">
    <name type="scientific">Hyaloscypha variabilis (strain UAMH 11265 / GT02V1 / F)</name>
    <name type="common">Meliniomyces variabilis</name>
    <dbReference type="NCBI Taxonomy" id="1149755"/>
    <lineage>
        <taxon>Eukaryota</taxon>
        <taxon>Fungi</taxon>
        <taxon>Dikarya</taxon>
        <taxon>Ascomycota</taxon>
        <taxon>Pezizomycotina</taxon>
        <taxon>Leotiomycetes</taxon>
        <taxon>Helotiales</taxon>
        <taxon>Hyaloscyphaceae</taxon>
        <taxon>Hyaloscypha</taxon>
        <taxon>Hyaloscypha variabilis</taxon>
    </lineage>
</organism>
<dbReference type="Gene3D" id="3.30.70.330">
    <property type="match status" value="2"/>
</dbReference>
<feature type="region of interest" description="Disordered" evidence="2">
    <location>
        <begin position="111"/>
        <end position="136"/>
    </location>
</feature>
<dbReference type="InterPro" id="IPR012677">
    <property type="entry name" value="Nucleotide-bd_a/b_plait_sf"/>
</dbReference>
<protein>
    <recommendedName>
        <fullName evidence="5">RRM domain-containing protein</fullName>
    </recommendedName>
</protein>
<evidence type="ECO:0000256" key="1">
    <source>
        <dbReference type="ARBA" id="ARBA00022884"/>
    </source>
</evidence>
<keyword evidence="4" id="KW-1185">Reference proteome</keyword>
<evidence type="ECO:0000313" key="4">
    <source>
        <dbReference type="Proteomes" id="UP000235786"/>
    </source>
</evidence>
<dbReference type="InterPro" id="IPR039171">
    <property type="entry name" value="Cwc2/Slt11"/>
</dbReference>